<evidence type="ECO:0000256" key="4">
    <source>
        <dbReference type="ARBA" id="ARBA00022989"/>
    </source>
</evidence>
<feature type="transmembrane region" description="Helical" evidence="6">
    <location>
        <begin position="148"/>
        <end position="168"/>
    </location>
</feature>
<accession>A0A0L0C531</accession>
<feature type="transmembrane region" description="Helical" evidence="6">
    <location>
        <begin position="112"/>
        <end position="136"/>
    </location>
</feature>
<name>A0A0L0C531_LUCCU</name>
<dbReference type="OrthoDB" id="10037631at2759"/>
<dbReference type="PANTHER" id="PTHR12372:SF7">
    <property type="entry name" value="PROTEIN PECANEX"/>
    <property type="match status" value="1"/>
</dbReference>
<feature type="transmembrane region" description="Helical" evidence="6">
    <location>
        <begin position="423"/>
        <end position="440"/>
    </location>
</feature>
<dbReference type="Proteomes" id="UP000037069">
    <property type="component" value="Unassembled WGS sequence"/>
</dbReference>
<evidence type="ECO:0000313" key="11">
    <source>
        <dbReference type="Proteomes" id="UP000037069"/>
    </source>
</evidence>
<feature type="compositionally biased region" description="Polar residues" evidence="8">
    <location>
        <begin position="334"/>
        <end position="344"/>
    </location>
</feature>
<feature type="transmembrane region" description="Helical" evidence="6">
    <location>
        <begin position="395"/>
        <end position="417"/>
    </location>
</feature>
<evidence type="ECO:0000256" key="1">
    <source>
        <dbReference type="ARBA" id="ARBA00004141"/>
    </source>
</evidence>
<evidence type="ECO:0000256" key="3">
    <source>
        <dbReference type="ARBA" id="ARBA00022692"/>
    </source>
</evidence>
<dbReference type="InterPro" id="IPR007735">
    <property type="entry name" value="Pecanex_C"/>
</dbReference>
<feature type="region of interest" description="Disordered" evidence="8">
    <location>
        <begin position="917"/>
        <end position="982"/>
    </location>
</feature>
<feature type="compositionally biased region" description="Basic and acidic residues" evidence="8">
    <location>
        <begin position="316"/>
        <end position="333"/>
    </location>
</feature>
<feature type="transmembrane region" description="Helical" evidence="6">
    <location>
        <begin position="29"/>
        <end position="51"/>
    </location>
</feature>
<dbReference type="EMBL" id="JRES01000907">
    <property type="protein sequence ID" value="KNC27356.1"/>
    <property type="molecule type" value="Genomic_DNA"/>
</dbReference>
<feature type="compositionally biased region" description="Low complexity" evidence="8">
    <location>
        <begin position="917"/>
        <end position="968"/>
    </location>
</feature>
<evidence type="ECO:0000256" key="7">
    <source>
        <dbReference type="SAM" id="Coils"/>
    </source>
</evidence>
<keyword evidence="5 6" id="KW-0472">Membrane</keyword>
<keyword evidence="3 6" id="KW-0812">Transmembrane</keyword>
<comment type="similarity">
    <text evidence="2 6">Belongs to the pecanex family.</text>
</comment>
<keyword evidence="11" id="KW-1185">Reference proteome</keyword>
<dbReference type="PANTHER" id="PTHR12372">
    <property type="entry name" value="PECANEX"/>
    <property type="match status" value="1"/>
</dbReference>
<feature type="compositionally biased region" description="Low complexity" evidence="8">
    <location>
        <begin position="1040"/>
        <end position="1058"/>
    </location>
</feature>
<comment type="subcellular location">
    <subcellularLocation>
        <location evidence="1 6">Membrane</location>
        <topology evidence="1 6">Multi-pass membrane protein</topology>
    </subcellularLocation>
</comment>
<dbReference type="Pfam" id="PF05041">
    <property type="entry name" value="Pecanex_C"/>
    <property type="match status" value="1"/>
</dbReference>
<evidence type="ECO:0000313" key="10">
    <source>
        <dbReference type="EMBL" id="KNC27356.1"/>
    </source>
</evidence>
<feature type="region of interest" description="Disordered" evidence="8">
    <location>
        <begin position="1431"/>
        <end position="1484"/>
    </location>
</feature>
<feature type="compositionally biased region" description="Low complexity" evidence="8">
    <location>
        <begin position="267"/>
        <end position="295"/>
    </location>
</feature>
<gene>
    <name evidence="10" type="ORF">FF38_08947</name>
</gene>
<organism evidence="10 11">
    <name type="scientific">Lucilia cuprina</name>
    <name type="common">Green bottle fly</name>
    <name type="synonym">Australian sheep blowfly</name>
    <dbReference type="NCBI Taxonomy" id="7375"/>
    <lineage>
        <taxon>Eukaryota</taxon>
        <taxon>Metazoa</taxon>
        <taxon>Ecdysozoa</taxon>
        <taxon>Arthropoda</taxon>
        <taxon>Hexapoda</taxon>
        <taxon>Insecta</taxon>
        <taxon>Pterygota</taxon>
        <taxon>Neoptera</taxon>
        <taxon>Endopterygota</taxon>
        <taxon>Diptera</taxon>
        <taxon>Brachycera</taxon>
        <taxon>Muscomorpha</taxon>
        <taxon>Oestroidea</taxon>
        <taxon>Calliphoridae</taxon>
        <taxon>Luciliinae</taxon>
        <taxon>Lucilia</taxon>
    </lineage>
</organism>
<feature type="region of interest" description="Disordered" evidence="8">
    <location>
        <begin position="994"/>
        <end position="1065"/>
    </location>
</feature>
<keyword evidence="7" id="KW-0175">Coiled coil</keyword>
<dbReference type="GO" id="GO:0005783">
    <property type="term" value="C:endoplasmic reticulum"/>
    <property type="evidence" value="ECO:0007669"/>
    <property type="project" value="TreeGrafter"/>
</dbReference>
<evidence type="ECO:0000256" key="8">
    <source>
        <dbReference type="SAM" id="MobiDB-lite"/>
    </source>
</evidence>
<dbReference type="GO" id="GO:0007029">
    <property type="term" value="P:endoplasmic reticulum organization"/>
    <property type="evidence" value="ECO:0007669"/>
    <property type="project" value="TreeGrafter"/>
</dbReference>
<evidence type="ECO:0000256" key="6">
    <source>
        <dbReference type="RuleBase" id="RU367089"/>
    </source>
</evidence>
<evidence type="ECO:0000256" key="2">
    <source>
        <dbReference type="ARBA" id="ARBA00010170"/>
    </source>
</evidence>
<reference evidence="10 11" key="1">
    <citation type="journal article" date="2015" name="Nat. Commun.">
        <title>Lucilia cuprina genome unlocks parasitic fly biology to underpin future interventions.</title>
        <authorList>
            <person name="Anstead C.A."/>
            <person name="Korhonen P.K."/>
            <person name="Young N.D."/>
            <person name="Hall R.S."/>
            <person name="Jex A.R."/>
            <person name="Murali S.C."/>
            <person name="Hughes D.S."/>
            <person name="Lee S.F."/>
            <person name="Perry T."/>
            <person name="Stroehlein A.J."/>
            <person name="Ansell B.R."/>
            <person name="Breugelmans B."/>
            <person name="Hofmann A."/>
            <person name="Qu J."/>
            <person name="Dugan S."/>
            <person name="Lee S.L."/>
            <person name="Chao H."/>
            <person name="Dinh H."/>
            <person name="Han Y."/>
            <person name="Doddapaneni H.V."/>
            <person name="Worley K.C."/>
            <person name="Muzny D.M."/>
            <person name="Ioannidis P."/>
            <person name="Waterhouse R.M."/>
            <person name="Zdobnov E.M."/>
            <person name="James P.J."/>
            <person name="Bagnall N.H."/>
            <person name="Kotze A.C."/>
            <person name="Gibbs R.A."/>
            <person name="Richards S."/>
            <person name="Batterham P."/>
            <person name="Gasser R.B."/>
        </authorList>
    </citation>
    <scope>NUCLEOTIDE SEQUENCE [LARGE SCALE GENOMIC DNA]</scope>
    <source>
        <strain evidence="10 11">LS</strain>
        <tissue evidence="10">Full body</tissue>
    </source>
</reference>
<dbReference type="InterPro" id="IPR039797">
    <property type="entry name" value="Pecanex"/>
</dbReference>
<keyword evidence="4 6" id="KW-1133">Transmembrane helix</keyword>
<feature type="transmembrane region" description="Helical" evidence="6">
    <location>
        <begin position="521"/>
        <end position="540"/>
    </location>
</feature>
<feature type="region of interest" description="Disordered" evidence="8">
    <location>
        <begin position="197"/>
        <end position="344"/>
    </location>
</feature>
<feature type="compositionally biased region" description="Basic and acidic residues" evidence="8">
    <location>
        <begin position="1465"/>
        <end position="1481"/>
    </location>
</feature>
<feature type="transmembrane region" description="Helical" evidence="6">
    <location>
        <begin position="547"/>
        <end position="575"/>
    </location>
</feature>
<dbReference type="GO" id="GO:0016020">
    <property type="term" value="C:membrane"/>
    <property type="evidence" value="ECO:0007669"/>
    <property type="project" value="UniProtKB-SubCell"/>
</dbReference>
<proteinExistence type="inferred from homology"/>
<feature type="domain" description="Pecanex C-terminal" evidence="9">
    <location>
        <begin position="1074"/>
        <end position="1298"/>
    </location>
</feature>
<feature type="coiled-coil region" evidence="7">
    <location>
        <begin position="1676"/>
        <end position="1708"/>
    </location>
</feature>
<comment type="caution">
    <text evidence="10">The sequence shown here is derived from an EMBL/GenBank/DDBJ whole genome shotgun (WGS) entry which is preliminary data.</text>
</comment>
<feature type="compositionally biased region" description="Polar residues" evidence="8">
    <location>
        <begin position="224"/>
        <end position="233"/>
    </location>
</feature>
<feature type="transmembrane region" description="Helical" evidence="6">
    <location>
        <begin position="57"/>
        <end position="77"/>
    </location>
</feature>
<feature type="transmembrane region" description="Helical" evidence="6">
    <location>
        <begin position="479"/>
        <end position="501"/>
    </location>
</feature>
<sequence length="1914" mass="213442">MGSQTLEILRQGVWASLTGGWFYDPHQSVFCNVVHLYLWLFLLCTPFVAYLYFPETWLTWCIYCILTSVTVLLLKVANMALHRLYDRAQSMSEANIKQHFFKVTKETATESLISFELICGSVLCVIRSFLGVMLLYGPLYAAFSEGKGTQHIIFSIFCALLIPLGYHLSRSASDFSHIWAIVKNCIMSTYHEDDDELSSTSTQKLTSSTPKRNSTHKKRDEETNTQQSENIEMSSLEKIGENNETPEEEVEADKEQTSLQQKRSKSKASSLGSSSQTLGKTLSTSKKAITASSSSCNSNLETEPHIKEEEELELQQTKKESTAVSSKETEADKMSTSSTTNPAEMSTLTGAINENDNEVFTMNCPDVSNAESETNCDPLPKKLQYTVNTRLKNDFVVTIFLAVVVLGLHCSTVFTVLQPDLNIVLYGFTGALGFLLHYIIPQMRKHMPWLCFAKPLLRQKEYGRYEVCHAPKIMWFEKFYIYLCLLEKNVLFPLLAISALTADASVIAAKYGIAWDKDKEIFLIFFICQSNIVSVIRNAYSDPTNQYLIVMFTVLFFRIDFAMASETFLIDYFFVSLAFRKCCDFFLKLQFIVTYIAPWQITWGSAFHAFAQPFSVPHSAMLFLQAGISSLLSTPLNPFLGSAIFLTSYVRPIKFWERDYNTRRIDHSNTRLSSQLERDLGADDNNLNSIFYEHLTRSLQHSLCGDLLMGRWGNVNQGDCFVLASDYLNCLVHIIELGNGLCTFQMRGLEFRGTYCQQREVEAITEDVEDNDGCCCCDPGHLPRMLSANAMFSTRWLAWQVVASQYVVEGYSISDNLASATLQVFEYRKVLITYYVKSIIYYVIKNPKLDEWLNSAVIQEALQHTMSRQFVDLDPIFNFNLDEDFDFRAVGITRTSFCYVYLSWLNYCYDKRKESLNPTQNPTQNPTPTSGQGVTTQQPQPAAAASTSTLASTPNLSTAQQKSQSQQQLKIRPQKSATMTGSNEGVVNSVEQMSTSHSLANISRQTSESAPGLNSTTPLTRSSKSAPSGSKHCYQKGDYSPSARQEARAASAEPSRGAQQDKPPQIKLKVPSIAKDSPIVSLCLALSLLARRSLATASHSSLTGVEFFLHGLHALFKGDFRITSPRDEWVFADMDLLHAVVAPAVKMALKLQQDHISNPDEFRDPDALFEAIDTCAKDLVISHEADPVWRSAVLRGAPNLLALRHVMEDGSDEYRIIRLTKRFLTFRVIKLNRECVRGLWAGQQQELIYLRNRNPERGSIQNAKQALRNIINSSCDQPIGYPIYVSPLTTSYADTNEQLKDVIGGPITPDAIKNNILQWWHHIREKCRQGCSSGSSIETTHLGLPSGACSNLGESGDLRPVYISPPIYNTLTASTMFSLAATGVPGATLSSQFGSDGLSSMRSSITVIKPSSTTLLAGLLNREQELLKEARAGGNKQQLSSSSIRSSERRATLPIASTSSVLPEVIKDSDDSSQTLDKDASNDSVAAGGGVVGANCTASGSPRYTKIYCSSGNLGIGNIITNPGDYPRKTKGPICLTAAAAAVQQNSPQTNANSNQSAIAIVAEGQLGACSSRVNQDHQTSQPRFALFEKVIIVDEREIFHNIDQCRRIVWPFEALRQKGGRLSWDGWEPRAGMVGYVIHIWRPNHPNKMHRTPLNRDVYLIEIGKNYVPVTASGLRQYNQAMDSTQKEIETSRRNSLQREMSDLRQQQAERGLTPILGSSLESPTSLINEAGGGRNSALGQKSKIQAVSSSSSEDESCLLHLQKERQEEYLKNLWQQVIEQEQTIKDEIQNATNTTQLAREQVTTSSTDKINEQKLDINKTKQIVNKETEEINQTTAPETAKEMVEQLVENVVEEMCDKVEVEENETTNAALKSVETPARDHVNIIEIKSEDVDDDIVGEEEVDECGNLKNEV</sequence>
<evidence type="ECO:0000256" key="5">
    <source>
        <dbReference type="ARBA" id="ARBA00023136"/>
    </source>
</evidence>
<evidence type="ECO:0000259" key="9">
    <source>
        <dbReference type="Pfam" id="PF05041"/>
    </source>
</evidence>
<feature type="compositionally biased region" description="Polar residues" evidence="8">
    <location>
        <begin position="994"/>
        <end position="1028"/>
    </location>
</feature>
<protein>
    <recommendedName>
        <fullName evidence="6">Pecanex-like protein</fullName>
    </recommendedName>
</protein>
<feature type="compositionally biased region" description="Low complexity" evidence="8">
    <location>
        <begin position="198"/>
        <end position="209"/>
    </location>
</feature>